<comment type="caution">
    <text evidence="2">The sequence shown here is derived from an EMBL/GenBank/DDBJ whole genome shotgun (WGS) entry which is preliminary data.</text>
</comment>
<dbReference type="CDD" id="cd20684">
    <property type="entry name" value="CdiA-CT_Yk_RNaseA-like"/>
    <property type="match status" value="1"/>
</dbReference>
<protein>
    <recommendedName>
        <fullName evidence="1">Bacterial CdiA-CT RNAse A domain-containing protein</fullName>
    </recommendedName>
</protein>
<dbReference type="AlphaFoldDB" id="A0A3D0W7B2"/>
<gene>
    <name evidence="2" type="ORF">DEP91_00295</name>
</gene>
<sequence length="370" mass="37594">MFAETASISGSGSASVTSSPDQAATLAAEARVGGTFDAPALAARLTELRIAQPGFAQTLRTQIEAHLTPVERGELARAVEAAAANDNTAAPGAGPDPVQLGLDLGQMALDVAGIFDPTPISDGANTVVSAGRAIGSLFSGNWGEAGGHALNGVISAVAIVPVAGDAAKLGKIGKWAETVGDAVSAVTHNPALRETLAPALQKVRDAIGAIPQGALDALPASARESIDATKRQLYEFFTAATKQVPGGGLAAHEAAGGHLIERHVGKSEADLRARLDADPKISGASSFRTLERAETVVGDAIAANRQRIDDWLAGSGNRLVLNHNASASTGISLNRGAADAADVNSVRLVLQRDASMETGYRIVTGYPTAP</sequence>
<evidence type="ECO:0000313" key="3">
    <source>
        <dbReference type="Proteomes" id="UP000262699"/>
    </source>
</evidence>
<accession>A0A3D0W7B2</accession>
<name>A0A3D0W7B2_9SPHN</name>
<feature type="domain" description="Bacterial CdiA-CT RNAse A" evidence="1">
    <location>
        <begin position="257"/>
        <end position="367"/>
    </location>
</feature>
<dbReference type="EMBL" id="DOYJ01000010">
    <property type="protein sequence ID" value="HCB74615.1"/>
    <property type="molecule type" value="Genomic_DNA"/>
</dbReference>
<evidence type="ECO:0000259" key="1">
    <source>
        <dbReference type="Pfam" id="PF18431"/>
    </source>
</evidence>
<organism evidence="2 3">
    <name type="scientific">Sphingomonas bacterium</name>
    <dbReference type="NCBI Taxonomy" id="1895847"/>
    <lineage>
        <taxon>Bacteria</taxon>
        <taxon>Pseudomonadati</taxon>
        <taxon>Pseudomonadota</taxon>
        <taxon>Alphaproteobacteria</taxon>
        <taxon>Sphingomonadales</taxon>
        <taxon>Sphingomonadaceae</taxon>
        <taxon>Sphingomonas</taxon>
    </lineage>
</organism>
<dbReference type="Pfam" id="PF18431">
    <property type="entry name" value="RNAse_A_bac"/>
    <property type="match status" value="1"/>
</dbReference>
<proteinExistence type="predicted"/>
<dbReference type="Proteomes" id="UP000262699">
    <property type="component" value="Unassembled WGS sequence"/>
</dbReference>
<dbReference type="CDD" id="cd20745">
    <property type="entry name" value="FIX_RhsA_AHH_HNH-like"/>
    <property type="match status" value="1"/>
</dbReference>
<dbReference type="InterPro" id="IPR041436">
    <property type="entry name" value="RNAse_A_bac"/>
</dbReference>
<evidence type="ECO:0000313" key="2">
    <source>
        <dbReference type="EMBL" id="HCB74615.1"/>
    </source>
</evidence>
<reference evidence="2 3" key="1">
    <citation type="journal article" date="2018" name="Nat. Biotechnol.">
        <title>A standardized bacterial taxonomy based on genome phylogeny substantially revises the tree of life.</title>
        <authorList>
            <person name="Parks D.H."/>
            <person name="Chuvochina M."/>
            <person name="Waite D.W."/>
            <person name="Rinke C."/>
            <person name="Skarshewski A."/>
            <person name="Chaumeil P.A."/>
            <person name="Hugenholtz P."/>
        </authorList>
    </citation>
    <scope>NUCLEOTIDE SEQUENCE [LARGE SCALE GENOMIC DNA]</scope>
    <source>
        <strain evidence="2">UBA9015</strain>
    </source>
</reference>